<sequence length="201" mass="21561">NQLQDVLVNNVDSMGNLDGLRLQMTYKKSDHVFNGGGTTLALLDYPNSRFATTEALYRLSGSGDKGHGDLSCENCHGSTHAIWPNKNPFSNDNKAAMDLQGHAGPIIECSTCHTGDLGVTLDGPHGMHPVGDTRFSSGGHEKLAEKNKDACRACHGKNGEGSVLSRVATDRTLTKDEHGNNTIHLAKGELVTCNLCHKNKL</sequence>
<dbReference type="AlphaFoldDB" id="A0A831WBD0"/>
<name>A0A831WBD0_9GAMM</name>
<feature type="non-terminal residue" evidence="1">
    <location>
        <position position="1"/>
    </location>
</feature>
<reference evidence="1" key="1">
    <citation type="journal article" date="2020" name="mSystems">
        <title>Genome- and Community-Level Interaction Insights into Carbon Utilization and Element Cycling Functions of Hydrothermarchaeota in Hydrothermal Sediment.</title>
        <authorList>
            <person name="Zhou Z."/>
            <person name="Liu Y."/>
            <person name="Xu W."/>
            <person name="Pan J."/>
            <person name="Luo Z.H."/>
            <person name="Li M."/>
        </authorList>
    </citation>
    <scope>NUCLEOTIDE SEQUENCE [LARGE SCALE GENOMIC DNA]</scope>
    <source>
        <strain evidence="1">HyVt-458</strain>
    </source>
</reference>
<gene>
    <name evidence="1" type="ORF">ENJ12_05310</name>
</gene>
<proteinExistence type="predicted"/>
<dbReference type="SUPFAM" id="SSF48695">
    <property type="entry name" value="Multiheme cytochromes"/>
    <property type="match status" value="1"/>
</dbReference>
<evidence type="ECO:0000313" key="1">
    <source>
        <dbReference type="EMBL" id="HEC06245.1"/>
    </source>
</evidence>
<dbReference type="InterPro" id="IPR036280">
    <property type="entry name" value="Multihaem_cyt_sf"/>
</dbReference>
<organism evidence="1">
    <name type="scientific">Thiolapillus brandeum</name>
    <dbReference type="NCBI Taxonomy" id="1076588"/>
    <lineage>
        <taxon>Bacteria</taxon>
        <taxon>Pseudomonadati</taxon>
        <taxon>Pseudomonadota</taxon>
        <taxon>Gammaproteobacteria</taxon>
        <taxon>Chromatiales</taxon>
        <taxon>Sedimenticolaceae</taxon>
        <taxon>Thiolapillus</taxon>
    </lineage>
</organism>
<dbReference type="EMBL" id="DRLF01000188">
    <property type="protein sequence ID" value="HEC06245.1"/>
    <property type="molecule type" value="Genomic_DNA"/>
</dbReference>
<dbReference type="Proteomes" id="UP000886339">
    <property type="component" value="Unassembled WGS sequence"/>
</dbReference>
<protein>
    <submittedName>
        <fullName evidence="1">Cytochrome C</fullName>
    </submittedName>
</protein>
<comment type="caution">
    <text evidence="1">The sequence shown here is derived from an EMBL/GenBank/DDBJ whole genome shotgun (WGS) entry which is preliminary data.</text>
</comment>
<accession>A0A831WBD0</accession>